<reference evidence="7 8" key="1">
    <citation type="submission" date="2017-09" db="EMBL/GenBank/DDBJ databases">
        <title>Depth-based differentiation of microbial function through sediment-hosted aquifers and enrichment of novel symbionts in the deep terrestrial subsurface.</title>
        <authorList>
            <person name="Probst A.J."/>
            <person name="Ladd B."/>
            <person name="Jarett J.K."/>
            <person name="Geller-Mcgrath D.E."/>
            <person name="Sieber C.M."/>
            <person name="Emerson J.B."/>
            <person name="Anantharaman K."/>
            <person name="Thomas B.C."/>
            <person name="Malmstrom R."/>
            <person name="Stieglmeier M."/>
            <person name="Klingl A."/>
            <person name="Woyke T."/>
            <person name="Ryan C.M."/>
            <person name="Banfield J.F."/>
        </authorList>
    </citation>
    <scope>NUCLEOTIDE SEQUENCE [LARGE SCALE GENOMIC DNA]</scope>
    <source>
        <strain evidence="7">CG11_big_fil_rev_8_21_14_0_20_42_13</strain>
    </source>
</reference>
<evidence type="ECO:0000256" key="5">
    <source>
        <dbReference type="ARBA" id="ARBA00023136"/>
    </source>
</evidence>
<feature type="transmembrane region" description="Helical" evidence="6">
    <location>
        <begin position="361"/>
        <end position="381"/>
    </location>
</feature>
<evidence type="ECO:0000256" key="6">
    <source>
        <dbReference type="SAM" id="Phobius"/>
    </source>
</evidence>
<dbReference type="Proteomes" id="UP000229641">
    <property type="component" value="Unassembled WGS sequence"/>
</dbReference>
<feature type="transmembrane region" description="Helical" evidence="6">
    <location>
        <begin position="300"/>
        <end position="320"/>
    </location>
</feature>
<comment type="subcellular location">
    <subcellularLocation>
        <location evidence="1">Cell membrane</location>
        <topology evidence="1">Multi-pass membrane protein</topology>
    </subcellularLocation>
</comment>
<dbReference type="PANTHER" id="PTHR30250:SF11">
    <property type="entry name" value="O-ANTIGEN TRANSPORTER-RELATED"/>
    <property type="match status" value="1"/>
</dbReference>
<dbReference type="InterPro" id="IPR050833">
    <property type="entry name" value="Poly_Biosynth_Transport"/>
</dbReference>
<dbReference type="EMBL" id="PCWA01000030">
    <property type="protein sequence ID" value="PIQ89615.1"/>
    <property type="molecule type" value="Genomic_DNA"/>
</dbReference>
<evidence type="ECO:0000256" key="2">
    <source>
        <dbReference type="ARBA" id="ARBA00022475"/>
    </source>
</evidence>
<dbReference type="Pfam" id="PF13440">
    <property type="entry name" value="Polysacc_synt_3"/>
    <property type="match status" value="1"/>
</dbReference>
<evidence type="ECO:0000256" key="3">
    <source>
        <dbReference type="ARBA" id="ARBA00022692"/>
    </source>
</evidence>
<sequence>MKDKRKKMLSNAIIFSASNYIATGLSFISSFVIRKVLGPMLMGLYSELALIMSYGLFNHLGMVNAMEREIPFYKGKNDIAKIEKIKKAVFYFVLSSASTIAVLLIAVSFFGGSLKIGLRFIALAVFLETIGSFYETLLQSYKEFGLWSKLVVIISIADIILKVFLTIKFGLDGLLTAMALSALLTIGLYQLCRGCRIDFRPKVSFADIKNLFKIGLPLFIFRIMHILYVSIDKLAIIFFLGRLQLGYYSIASMVYNYLMLLPKFTFRTIYPDFIEHYSRSEDKMATKNYFLAPLRIFSSFFPLLIGLVIIFIPFVVYNILPRFKEGIFAAQIIAVGAFFYSLIFTAHYLFIAKGKQKKLSLLYAIGVGISIILNIVLVKIFDLKINGVALAMLFSQAVFTTLLIVCSYRYYSKNFFEHVRLIFSLYIPCFWAVFVLFMLRVFPYGLNPVSFKKDILDSLLRGAILIFSCAPFVFHIAKREKLIQIITERFQAQKQAR</sequence>
<comment type="caution">
    <text evidence="7">The sequence shown here is derived from an EMBL/GenBank/DDBJ whole genome shotgun (WGS) entry which is preliminary data.</text>
</comment>
<accession>A0A2H0M1K9</accession>
<feature type="transmembrane region" description="Helical" evidence="6">
    <location>
        <begin position="211"/>
        <end position="228"/>
    </location>
</feature>
<dbReference type="AlphaFoldDB" id="A0A2H0M1K9"/>
<gene>
    <name evidence="7" type="ORF">COV72_02025</name>
</gene>
<feature type="transmembrane region" description="Helical" evidence="6">
    <location>
        <begin position="326"/>
        <end position="349"/>
    </location>
</feature>
<feature type="transmembrane region" description="Helical" evidence="6">
    <location>
        <begin position="88"/>
        <end position="110"/>
    </location>
</feature>
<organism evidence="7 8">
    <name type="scientific">Candidatus Ghiorseimicrobium undicola</name>
    <dbReference type="NCBI Taxonomy" id="1974746"/>
    <lineage>
        <taxon>Bacteria</taxon>
        <taxon>Pseudomonadati</taxon>
        <taxon>Candidatus Omnitrophota</taxon>
        <taxon>Candidatus Ghiorseimicrobium</taxon>
    </lineage>
</organism>
<evidence type="ECO:0000313" key="8">
    <source>
        <dbReference type="Proteomes" id="UP000229641"/>
    </source>
</evidence>
<keyword evidence="2" id="KW-1003">Cell membrane</keyword>
<evidence type="ECO:0000256" key="1">
    <source>
        <dbReference type="ARBA" id="ARBA00004651"/>
    </source>
</evidence>
<dbReference type="PANTHER" id="PTHR30250">
    <property type="entry name" value="PST FAMILY PREDICTED COLANIC ACID TRANSPORTER"/>
    <property type="match status" value="1"/>
</dbReference>
<name>A0A2H0M1K9_9BACT</name>
<keyword evidence="3 6" id="KW-0812">Transmembrane</keyword>
<protein>
    <submittedName>
        <fullName evidence="7">Uncharacterized protein</fullName>
    </submittedName>
</protein>
<dbReference type="GO" id="GO:0005886">
    <property type="term" value="C:plasma membrane"/>
    <property type="evidence" value="ECO:0007669"/>
    <property type="project" value="UniProtKB-SubCell"/>
</dbReference>
<feature type="transmembrane region" description="Helical" evidence="6">
    <location>
        <begin position="423"/>
        <end position="446"/>
    </location>
</feature>
<feature type="transmembrane region" description="Helical" evidence="6">
    <location>
        <begin position="173"/>
        <end position="191"/>
    </location>
</feature>
<feature type="transmembrane region" description="Helical" evidence="6">
    <location>
        <begin position="116"/>
        <end position="134"/>
    </location>
</feature>
<feature type="transmembrane region" description="Helical" evidence="6">
    <location>
        <begin position="458"/>
        <end position="477"/>
    </location>
</feature>
<feature type="transmembrane region" description="Helical" evidence="6">
    <location>
        <begin position="12"/>
        <end position="33"/>
    </location>
</feature>
<feature type="transmembrane region" description="Helical" evidence="6">
    <location>
        <begin position="387"/>
        <end position="411"/>
    </location>
</feature>
<feature type="transmembrane region" description="Helical" evidence="6">
    <location>
        <begin position="234"/>
        <end position="258"/>
    </location>
</feature>
<keyword evidence="5 6" id="KW-0472">Membrane</keyword>
<feature type="transmembrane region" description="Helical" evidence="6">
    <location>
        <begin position="146"/>
        <end position="167"/>
    </location>
</feature>
<evidence type="ECO:0000313" key="7">
    <source>
        <dbReference type="EMBL" id="PIQ89615.1"/>
    </source>
</evidence>
<feature type="transmembrane region" description="Helical" evidence="6">
    <location>
        <begin position="45"/>
        <end position="67"/>
    </location>
</feature>
<keyword evidence="4 6" id="KW-1133">Transmembrane helix</keyword>
<evidence type="ECO:0000256" key="4">
    <source>
        <dbReference type="ARBA" id="ARBA00022989"/>
    </source>
</evidence>
<proteinExistence type="predicted"/>